<dbReference type="InterPro" id="IPR000477">
    <property type="entry name" value="RT_dom"/>
</dbReference>
<evidence type="ECO:0000313" key="4">
    <source>
        <dbReference type="Proteomes" id="UP000257109"/>
    </source>
</evidence>
<feature type="domain" description="Reverse transcriptase/retrotransposon-derived protein RNase H-like" evidence="2">
    <location>
        <begin position="178"/>
        <end position="218"/>
    </location>
</feature>
<dbReference type="CDD" id="cd01647">
    <property type="entry name" value="RT_LTR"/>
    <property type="match status" value="1"/>
</dbReference>
<comment type="caution">
    <text evidence="3">The sequence shown here is derived from an EMBL/GenBank/DDBJ whole genome shotgun (WGS) entry which is preliminary data.</text>
</comment>
<name>A0A371EUB1_MUCPR</name>
<dbReference type="PANTHER" id="PTHR24559:SF444">
    <property type="entry name" value="REVERSE TRANSCRIPTASE DOMAIN-CONTAINING PROTEIN"/>
    <property type="match status" value="1"/>
</dbReference>
<dbReference type="PANTHER" id="PTHR24559">
    <property type="entry name" value="TRANSPOSON TY3-I GAG-POL POLYPROTEIN"/>
    <property type="match status" value="1"/>
</dbReference>
<dbReference type="Proteomes" id="UP000257109">
    <property type="component" value="Unassembled WGS sequence"/>
</dbReference>
<dbReference type="InterPro" id="IPR041577">
    <property type="entry name" value="RT_RNaseH_2"/>
</dbReference>
<keyword evidence="4" id="KW-1185">Reference proteome</keyword>
<accession>A0A371EUB1</accession>
<feature type="domain" description="Reverse transcriptase" evidence="1">
    <location>
        <begin position="33"/>
        <end position="138"/>
    </location>
</feature>
<sequence length="221" mass="25099">MGELCASCTKEIRMTVIKNQQDELVPTRIQNSWRIPIAPEDQHKTTFTCPFDTFAYNRMPFGLCNAPSTFQRCMTNIFSDLLQDCMEVFMDDFRVYANSFDACLENLSEVLRRYIDTNLVLNFEKCHFMVTEGIVLGHLVSNRGIEVDKSKIDIILPSKLCFYVGSSFLLGTCRLLQKELKNRLTCAPILLAPNWDLPFEVMCDASNSELRAVLGQRAGAG</sequence>
<evidence type="ECO:0000259" key="1">
    <source>
        <dbReference type="Pfam" id="PF00078"/>
    </source>
</evidence>
<dbReference type="InterPro" id="IPR053134">
    <property type="entry name" value="RNA-dir_DNA_polymerase"/>
</dbReference>
<gene>
    <name evidence="3" type="primary">pol</name>
    <name evidence="3" type="ORF">CR513_51206</name>
</gene>
<evidence type="ECO:0000313" key="3">
    <source>
        <dbReference type="EMBL" id="RDX69640.1"/>
    </source>
</evidence>
<dbReference type="AlphaFoldDB" id="A0A371EUB1"/>
<dbReference type="Pfam" id="PF00078">
    <property type="entry name" value="RVT_1"/>
    <property type="match status" value="1"/>
</dbReference>
<evidence type="ECO:0000259" key="2">
    <source>
        <dbReference type="Pfam" id="PF17919"/>
    </source>
</evidence>
<dbReference type="InterPro" id="IPR043128">
    <property type="entry name" value="Rev_trsase/Diguanyl_cyclase"/>
</dbReference>
<dbReference type="SUPFAM" id="SSF56672">
    <property type="entry name" value="DNA/RNA polymerases"/>
    <property type="match status" value="1"/>
</dbReference>
<proteinExistence type="predicted"/>
<dbReference type="InterPro" id="IPR043502">
    <property type="entry name" value="DNA/RNA_pol_sf"/>
</dbReference>
<dbReference type="Gene3D" id="3.30.70.270">
    <property type="match status" value="1"/>
</dbReference>
<feature type="non-terminal residue" evidence="3">
    <location>
        <position position="1"/>
    </location>
</feature>
<dbReference type="EMBL" id="QJKJ01012019">
    <property type="protein sequence ID" value="RDX69640.1"/>
    <property type="molecule type" value="Genomic_DNA"/>
</dbReference>
<protein>
    <submittedName>
        <fullName evidence="3">Retrovirus-related Pol polyprotein from transposon 17.6</fullName>
    </submittedName>
</protein>
<reference evidence="3" key="1">
    <citation type="submission" date="2018-05" db="EMBL/GenBank/DDBJ databases">
        <title>Draft genome of Mucuna pruriens seed.</title>
        <authorList>
            <person name="Nnadi N.E."/>
            <person name="Vos R."/>
            <person name="Hasami M.H."/>
            <person name="Devisetty U.K."/>
            <person name="Aguiy J.C."/>
        </authorList>
    </citation>
    <scope>NUCLEOTIDE SEQUENCE [LARGE SCALE GENOMIC DNA]</scope>
    <source>
        <strain evidence="3">JCA_2017</strain>
    </source>
</reference>
<dbReference type="OrthoDB" id="911978at2759"/>
<dbReference type="Gene3D" id="3.10.10.10">
    <property type="entry name" value="HIV Type 1 Reverse Transcriptase, subunit A, domain 1"/>
    <property type="match status" value="1"/>
</dbReference>
<dbReference type="Pfam" id="PF17919">
    <property type="entry name" value="RT_RNaseH_2"/>
    <property type="match status" value="1"/>
</dbReference>
<organism evidence="3 4">
    <name type="scientific">Mucuna pruriens</name>
    <name type="common">Velvet bean</name>
    <name type="synonym">Dolichos pruriens</name>
    <dbReference type="NCBI Taxonomy" id="157652"/>
    <lineage>
        <taxon>Eukaryota</taxon>
        <taxon>Viridiplantae</taxon>
        <taxon>Streptophyta</taxon>
        <taxon>Embryophyta</taxon>
        <taxon>Tracheophyta</taxon>
        <taxon>Spermatophyta</taxon>
        <taxon>Magnoliopsida</taxon>
        <taxon>eudicotyledons</taxon>
        <taxon>Gunneridae</taxon>
        <taxon>Pentapetalae</taxon>
        <taxon>rosids</taxon>
        <taxon>fabids</taxon>
        <taxon>Fabales</taxon>
        <taxon>Fabaceae</taxon>
        <taxon>Papilionoideae</taxon>
        <taxon>50 kb inversion clade</taxon>
        <taxon>NPAAA clade</taxon>
        <taxon>indigoferoid/millettioid clade</taxon>
        <taxon>Phaseoleae</taxon>
        <taxon>Mucuna</taxon>
    </lineage>
</organism>